<gene>
    <name evidence="3" type="ORF">H8699_09430</name>
</gene>
<evidence type="ECO:0000256" key="1">
    <source>
        <dbReference type="SAM" id="MobiDB-lite"/>
    </source>
</evidence>
<comment type="caution">
    <text evidence="3">The sequence shown here is derived from an EMBL/GenBank/DDBJ whole genome shotgun (WGS) entry which is preliminary data.</text>
</comment>
<dbReference type="EMBL" id="JACRSO010000003">
    <property type="protein sequence ID" value="MBC8529647.1"/>
    <property type="molecule type" value="Genomic_DNA"/>
</dbReference>
<feature type="region of interest" description="Disordered" evidence="1">
    <location>
        <begin position="112"/>
        <end position="131"/>
    </location>
</feature>
<dbReference type="SUPFAM" id="SSF53146">
    <property type="entry name" value="Nitrogenase accessory factor-like"/>
    <property type="match status" value="1"/>
</dbReference>
<evidence type="ECO:0000313" key="4">
    <source>
        <dbReference type="Proteomes" id="UP000654279"/>
    </source>
</evidence>
<dbReference type="Pfam" id="PF02579">
    <property type="entry name" value="Nitro_FeMo-Co"/>
    <property type="match status" value="1"/>
</dbReference>
<name>A0A926D1I2_9FIRM</name>
<dbReference type="InterPro" id="IPR003731">
    <property type="entry name" value="Di-Nase_FeMo-co_biosynth"/>
</dbReference>
<organism evidence="3 4">
    <name type="scientific">Luoshenia tenuis</name>
    <dbReference type="NCBI Taxonomy" id="2763654"/>
    <lineage>
        <taxon>Bacteria</taxon>
        <taxon>Bacillati</taxon>
        <taxon>Bacillota</taxon>
        <taxon>Clostridia</taxon>
        <taxon>Christensenellales</taxon>
        <taxon>Christensenellaceae</taxon>
        <taxon>Luoshenia</taxon>
    </lineage>
</organism>
<dbReference type="Gene3D" id="3.30.420.130">
    <property type="entry name" value="Dinitrogenase iron-molybdenum cofactor biosynthesis domain"/>
    <property type="match status" value="1"/>
</dbReference>
<feature type="domain" description="Dinitrogenase iron-molybdenum cofactor biosynthesis" evidence="2">
    <location>
        <begin position="10"/>
        <end position="98"/>
    </location>
</feature>
<dbReference type="AlphaFoldDB" id="A0A926D1I2"/>
<dbReference type="Proteomes" id="UP000654279">
    <property type="component" value="Unassembled WGS sequence"/>
</dbReference>
<dbReference type="InterPro" id="IPR033913">
    <property type="entry name" value="MTH1175_dom"/>
</dbReference>
<dbReference type="CDD" id="cd00851">
    <property type="entry name" value="MTH1175"/>
    <property type="match status" value="1"/>
</dbReference>
<keyword evidence="4" id="KW-1185">Reference proteome</keyword>
<dbReference type="RefSeq" id="WP_249285460.1">
    <property type="nucleotide sequence ID" value="NZ_JACRSO010000003.1"/>
</dbReference>
<protein>
    <submittedName>
        <fullName evidence="3">NifB/NifX family molybdenum-iron cluster-binding protein</fullName>
    </submittedName>
</protein>
<dbReference type="PANTHER" id="PTHR42983">
    <property type="entry name" value="DINITROGENASE IRON-MOLYBDENUM COFACTOR PROTEIN-RELATED"/>
    <property type="match status" value="1"/>
</dbReference>
<dbReference type="PANTHER" id="PTHR42983:SF1">
    <property type="entry name" value="IRON-MOLYBDENUM PROTEIN"/>
    <property type="match status" value="1"/>
</dbReference>
<evidence type="ECO:0000259" key="2">
    <source>
        <dbReference type="Pfam" id="PF02579"/>
    </source>
</evidence>
<evidence type="ECO:0000313" key="3">
    <source>
        <dbReference type="EMBL" id="MBC8529647.1"/>
    </source>
</evidence>
<dbReference type="InterPro" id="IPR036105">
    <property type="entry name" value="DiNase_FeMo-co_biosyn_sf"/>
</dbReference>
<reference evidence="3" key="1">
    <citation type="submission" date="2020-08" db="EMBL/GenBank/DDBJ databases">
        <title>Genome public.</title>
        <authorList>
            <person name="Liu C."/>
            <person name="Sun Q."/>
        </authorList>
    </citation>
    <scope>NUCLEOTIDE SEQUENCE</scope>
    <source>
        <strain evidence="3">NSJ-44</strain>
    </source>
</reference>
<accession>A0A926D1I2</accession>
<sequence length="140" mass="14076">MMKIAVAAQGGQVAGHFGGCEQFEFFTVDDKGQVTQHEVVQNPGHDNAKGPLPALVVGLGAQAIIAGGMGAGARENFEGRGLQVITGATGPAEDAALALARGELADAGKSCAGHEHGGQGGCGGHHHHHGEGHVCRCRQG</sequence>
<proteinExistence type="predicted"/>